<feature type="transmembrane region" description="Helical" evidence="1">
    <location>
        <begin position="119"/>
        <end position="136"/>
    </location>
</feature>
<keyword evidence="1" id="KW-1133">Transmembrane helix</keyword>
<dbReference type="EMBL" id="JBHSBU010000001">
    <property type="protein sequence ID" value="MFC4159018.1"/>
    <property type="molecule type" value="Genomic_DNA"/>
</dbReference>
<organism evidence="2 3">
    <name type="scientific">Chitinimonas lacunae</name>
    <dbReference type="NCBI Taxonomy" id="1963018"/>
    <lineage>
        <taxon>Bacteria</taxon>
        <taxon>Pseudomonadati</taxon>
        <taxon>Pseudomonadota</taxon>
        <taxon>Betaproteobacteria</taxon>
        <taxon>Neisseriales</taxon>
        <taxon>Chitinibacteraceae</taxon>
        <taxon>Chitinimonas</taxon>
    </lineage>
</organism>
<proteinExistence type="predicted"/>
<keyword evidence="1" id="KW-0472">Membrane</keyword>
<sequence>MSLTVFDQPQSDRPVSSLQRLLRVPHRLYFSAGVLALLSLALWWAVRLGVPQNSAYPAMLIHAVLMPLGVFPLFMLGFIFTAGPRWLSVPPVGGHPPIALGYLAGLLLALAGFTQGGSWPAAGLLLMQIGWSIATLRWLQCIQRSQVEDKRHAMRLFWAMAAGAIALMLALLWVRSGEGMLWWQSRQVSLWAFLLPVFLIVSHRMIPFFTQSVLPQITPWRPYWLLDGWLLLSVALVPAGLVGWPLLEATLAFVLAASLGHASWRWGLFASFGNRLLAMLHLSFAWLAPALLLQGLSALGVQVGAAPAHALGMGFCSTMLVGFVTRVSLGHSGRTLEADQRYWAIYLGLHGAALLRVAAALFALPALWLHLASGLWLLLMFAWACRVLPIYWQARADGKPE</sequence>
<accession>A0ABV8MLI9</accession>
<feature type="transmembrane region" description="Helical" evidence="1">
    <location>
        <begin position="28"/>
        <end position="46"/>
    </location>
</feature>
<dbReference type="RefSeq" id="WP_378162312.1">
    <property type="nucleotide sequence ID" value="NZ_JBHSBU010000001.1"/>
</dbReference>
<evidence type="ECO:0000313" key="2">
    <source>
        <dbReference type="EMBL" id="MFC4159018.1"/>
    </source>
</evidence>
<feature type="transmembrane region" description="Helical" evidence="1">
    <location>
        <begin position="374"/>
        <end position="392"/>
    </location>
</feature>
<feature type="transmembrane region" description="Helical" evidence="1">
    <location>
        <begin position="308"/>
        <end position="329"/>
    </location>
</feature>
<feature type="transmembrane region" description="Helical" evidence="1">
    <location>
        <begin position="156"/>
        <end position="176"/>
    </location>
</feature>
<name>A0ABV8MLI9_9NEIS</name>
<keyword evidence="3" id="KW-1185">Reference proteome</keyword>
<comment type="caution">
    <text evidence="2">The sequence shown here is derived from an EMBL/GenBank/DDBJ whole genome shotgun (WGS) entry which is preliminary data.</text>
</comment>
<keyword evidence="1" id="KW-0812">Transmembrane</keyword>
<feature type="transmembrane region" description="Helical" evidence="1">
    <location>
        <begin position="222"/>
        <end position="240"/>
    </location>
</feature>
<dbReference type="InterPro" id="IPR010266">
    <property type="entry name" value="NnrS"/>
</dbReference>
<feature type="transmembrane region" description="Helical" evidence="1">
    <location>
        <begin position="341"/>
        <end position="368"/>
    </location>
</feature>
<feature type="transmembrane region" description="Helical" evidence="1">
    <location>
        <begin position="92"/>
        <end position="113"/>
    </location>
</feature>
<protein>
    <submittedName>
        <fullName evidence="2">NnrS family protein</fullName>
    </submittedName>
</protein>
<feature type="transmembrane region" description="Helical" evidence="1">
    <location>
        <begin position="246"/>
        <end position="264"/>
    </location>
</feature>
<gene>
    <name evidence="2" type="ORF">ACFOW7_06565</name>
</gene>
<feature type="transmembrane region" description="Helical" evidence="1">
    <location>
        <begin position="58"/>
        <end position="80"/>
    </location>
</feature>
<dbReference type="Proteomes" id="UP001595791">
    <property type="component" value="Unassembled WGS sequence"/>
</dbReference>
<dbReference type="Pfam" id="PF05940">
    <property type="entry name" value="NnrS"/>
    <property type="match status" value="1"/>
</dbReference>
<evidence type="ECO:0000313" key="3">
    <source>
        <dbReference type="Proteomes" id="UP001595791"/>
    </source>
</evidence>
<evidence type="ECO:0000256" key="1">
    <source>
        <dbReference type="SAM" id="Phobius"/>
    </source>
</evidence>
<reference evidence="3" key="1">
    <citation type="journal article" date="2019" name="Int. J. Syst. Evol. Microbiol.">
        <title>The Global Catalogue of Microorganisms (GCM) 10K type strain sequencing project: providing services to taxonomists for standard genome sequencing and annotation.</title>
        <authorList>
            <consortium name="The Broad Institute Genomics Platform"/>
            <consortium name="The Broad Institute Genome Sequencing Center for Infectious Disease"/>
            <person name="Wu L."/>
            <person name="Ma J."/>
        </authorList>
    </citation>
    <scope>NUCLEOTIDE SEQUENCE [LARGE SCALE GENOMIC DNA]</scope>
    <source>
        <strain evidence="3">LMG 29894</strain>
    </source>
</reference>
<feature type="transmembrane region" description="Helical" evidence="1">
    <location>
        <begin position="188"/>
        <end position="210"/>
    </location>
</feature>
<feature type="transmembrane region" description="Helical" evidence="1">
    <location>
        <begin position="276"/>
        <end position="296"/>
    </location>
</feature>